<gene>
    <name evidence="2" type="ORF">BJP25_00885</name>
</gene>
<feature type="compositionally biased region" description="Basic and acidic residues" evidence="1">
    <location>
        <begin position="397"/>
        <end position="425"/>
    </location>
</feature>
<dbReference type="OrthoDB" id="5191158at2"/>
<dbReference type="Proteomes" id="UP000186040">
    <property type="component" value="Unassembled WGS sequence"/>
</dbReference>
<comment type="caution">
    <text evidence="2">The sequence shown here is derived from an EMBL/GenBank/DDBJ whole genome shotgun (WGS) entry which is preliminary data.</text>
</comment>
<organism evidence="2 3">
    <name type="scientific">Actinokineospora bangkokensis</name>
    <dbReference type="NCBI Taxonomy" id="1193682"/>
    <lineage>
        <taxon>Bacteria</taxon>
        <taxon>Bacillati</taxon>
        <taxon>Actinomycetota</taxon>
        <taxon>Actinomycetes</taxon>
        <taxon>Pseudonocardiales</taxon>
        <taxon>Pseudonocardiaceae</taxon>
        <taxon>Actinokineospora</taxon>
    </lineage>
</organism>
<dbReference type="AlphaFoldDB" id="A0A1Q9LHD6"/>
<evidence type="ECO:0000313" key="3">
    <source>
        <dbReference type="Proteomes" id="UP000186040"/>
    </source>
</evidence>
<keyword evidence="3" id="KW-1185">Reference proteome</keyword>
<evidence type="ECO:0000256" key="1">
    <source>
        <dbReference type="SAM" id="MobiDB-lite"/>
    </source>
</evidence>
<name>A0A1Q9LHD6_9PSEU</name>
<protein>
    <submittedName>
        <fullName evidence="2">Uncharacterized protein</fullName>
    </submittedName>
</protein>
<dbReference type="RefSeq" id="WP_075976821.1">
    <property type="nucleotide sequence ID" value="NZ_MKQR01000023.1"/>
</dbReference>
<reference evidence="2 3" key="1">
    <citation type="submission" date="2016-10" db="EMBL/GenBank/DDBJ databases">
        <title>The Draft Genome Sequence of Actinokineospora bangkokensis 44EHWT reveals the biosynthetic pathway of antifungal compounds Thailandins with unusual extender unit butylmalonyl-CoA.</title>
        <authorList>
            <person name="Greule A."/>
            <person name="Intra B."/>
            <person name="Flemming S."/>
            <person name="Rommel M.G."/>
            <person name="Panbangred W."/>
            <person name="Bechthold A."/>
        </authorList>
    </citation>
    <scope>NUCLEOTIDE SEQUENCE [LARGE SCALE GENOMIC DNA]</scope>
    <source>
        <strain evidence="2 3">44EHW</strain>
    </source>
</reference>
<sequence length="425" mass="45728">MSSYAEIRTWDADGLEDVAQAVRGRKDRVLGLQDELDMSFGPLAWHGENAAGARDTLGTLRDRAEHVVAEAAHVQRALEQAADAVQELRRGIDDLEGVAQANRFSIGADGSVHDQAPDSGDPAARAALGRALADGVTKAMTTAGEIDTALAEALAAAAGGKVSDNGATTLAEADTAYTADGEYHTGKPQKPEITYDEDFAYDTEDPTLADHVAKAKWLAQLRGAQLLGYLPDGTATYEHYWSNTGTPMELDYAKAYREDSGIRASVDTEVARAARAAEELIAGGQRDFSMTGGAHPISHQPQTENWQKAIGGHQLWSHGDVRVEGNRVTMEVTVEAEDRYNFNRGQADIATGAPDDANGRFTEVGWAKPFDTHGTITKTITWELGNPPAGLSDDPTPSDREVRGTERDRGPTPDNPREPERNRAR</sequence>
<proteinExistence type="predicted"/>
<accession>A0A1Q9LHD6</accession>
<dbReference type="EMBL" id="MKQR01000023">
    <property type="protein sequence ID" value="OLR91424.1"/>
    <property type="molecule type" value="Genomic_DNA"/>
</dbReference>
<feature type="region of interest" description="Disordered" evidence="1">
    <location>
        <begin position="382"/>
        <end position="425"/>
    </location>
</feature>
<dbReference type="STRING" id="1193682.BJP25_00885"/>
<evidence type="ECO:0000313" key="2">
    <source>
        <dbReference type="EMBL" id="OLR91424.1"/>
    </source>
</evidence>